<evidence type="ECO:0000313" key="10">
    <source>
        <dbReference type="Proteomes" id="UP000663903"/>
    </source>
</evidence>
<evidence type="ECO:0000256" key="5">
    <source>
        <dbReference type="ARBA" id="ARBA00022837"/>
    </source>
</evidence>
<evidence type="ECO:0000256" key="4">
    <source>
        <dbReference type="ARBA" id="ARBA00022723"/>
    </source>
</evidence>
<dbReference type="GO" id="GO:0046872">
    <property type="term" value="F:metal ion binding"/>
    <property type="evidence" value="ECO:0007669"/>
    <property type="project" value="UniProtKB-KW"/>
</dbReference>
<evidence type="ECO:0000256" key="2">
    <source>
        <dbReference type="ARBA" id="ARBA00008387"/>
    </source>
</evidence>
<accession>A0A975CE71</accession>
<name>A0A975CE71_9BURK</name>
<evidence type="ECO:0000256" key="7">
    <source>
        <dbReference type="SAM" id="SignalP"/>
    </source>
</evidence>
<dbReference type="GO" id="GO:0009289">
    <property type="term" value="C:pilus"/>
    <property type="evidence" value="ECO:0007669"/>
    <property type="project" value="UniProtKB-SubCell"/>
</dbReference>
<dbReference type="InterPro" id="IPR008707">
    <property type="entry name" value="B-propeller_PilY1"/>
</dbReference>
<reference evidence="9" key="1">
    <citation type="submission" date="2021-03" db="EMBL/GenBank/DDBJ databases">
        <title>Ottowia sp. 27C isolated from the cloaca of a Giant Asian pond turtle (Heosemys grandis).</title>
        <authorList>
            <person name="Spergser J."/>
            <person name="Busse H.-J."/>
        </authorList>
    </citation>
    <scope>NUCLEOTIDE SEQUENCE</scope>
    <source>
        <strain evidence="9">27C</strain>
    </source>
</reference>
<feature type="signal peptide" evidence="7">
    <location>
        <begin position="1"/>
        <end position="29"/>
    </location>
</feature>
<keyword evidence="3" id="KW-1029">Fimbrium biogenesis</keyword>
<dbReference type="KEGG" id="otd:J1M35_17035"/>
<organism evidence="9 10">
    <name type="scientific">Ottowia testudinis</name>
    <dbReference type="NCBI Taxonomy" id="2816950"/>
    <lineage>
        <taxon>Bacteria</taxon>
        <taxon>Pseudomonadati</taxon>
        <taxon>Pseudomonadota</taxon>
        <taxon>Betaproteobacteria</taxon>
        <taxon>Burkholderiales</taxon>
        <taxon>Comamonadaceae</taxon>
        <taxon>Ottowia</taxon>
    </lineage>
</organism>
<evidence type="ECO:0000256" key="3">
    <source>
        <dbReference type="ARBA" id="ARBA00022558"/>
    </source>
</evidence>
<dbReference type="InterPro" id="IPR011047">
    <property type="entry name" value="Quinoprotein_ADH-like_sf"/>
</dbReference>
<evidence type="ECO:0000256" key="1">
    <source>
        <dbReference type="ARBA" id="ARBA00004561"/>
    </source>
</evidence>
<keyword evidence="10" id="KW-1185">Reference proteome</keyword>
<keyword evidence="5" id="KW-0106">Calcium</keyword>
<evidence type="ECO:0000259" key="8">
    <source>
        <dbReference type="Pfam" id="PF05567"/>
    </source>
</evidence>
<sequence length="1229" mass="133036">MHKRTKLYRALFATPLALFLSPFATPALGAPLSFPDTPPGTGFKPPKPNVIMSFDNSGSMAYDVEGCKTYEWFQAGYDGGLTGSNYKLDGDQLYINVNVRQSNCLYEEDSGSYNTADNAGGWYDFRTYSFGTGSYYKAKPGKSRIKTLKESLGQVMRDSSIIAEGSIRLAWQAMWNNGETVDAYRLTRGAANSMKIYKDDAASGFQHKSTFLSYLDSLTPKSGTPSHRLMMQAFNYMSNTTKDKNSPWAKDPSISEGDKTKDYLSCRRAYHIFLTDGAWNSQLKDYWNTNPRCTVYNSSGICQPVEAFPGFFPTEKMDTDSFALPDGTNSYDPSQAYARIFKGSDNGTLADWAFRSWATDLQPGIDNNIEPKPEYVNAPASSTIGSTTVPKFWDPKFDPATWQHLTTYSIGYSKSAYSWAAEPAFDRTWESAGSSVLANTYGGDFLKFYSSTPSITWPTLNVLTTNEDNRQSDLWHMALNGRGKFYPVDSGARLTAAFTEIFKTIGDDTKPGSTSTTASGSSNVHNDLGQFTAVFESTKAWKGYVTAATLDKDGNTSPKASWGTVGSPAQPMSTADKLDALTAAQINSRLILTTNDATNTGVSFAWNSDASLLSDAQKAFFTEGGAVTDTVAENRVNFIRGDRSNEDGTGYRKRQSRQGDIVNSTIWYAGKPASNFSYSGYRDFANSKSSRTPMIYVGGNDGMLHGFSADDGAEKIAYVPKGVMAALPSLTKPSYGHQFFVDGSPFAGDVDAGGAGSPDWRTLLVGTLGAGGRGYFVLNVTDPSNFIVGNAASLVVLDSTLKPRVDGVADPTGTDPDMGHIFSAPVPHEFYPMRASQIVRMNNGRWAVVLGNGYNSANEQPVLYIQYLTGDKSVKKLRAIKAGSTTDTTENKTSNGLSAPRLVDINGDDSPDVIYAGDLKGNLWKFDVSSSEDSEWDVAFSGAPLFTAYARSATGGVTAVRQPITAAPTVRPNPNGLGMMVAFGTGRNLTLADRSNKDAQSIYSVLDNTHYKKRTNPKLIEVHPGESCSGAPASCIKAPTPAVLTSSSKLISQSIGTTVMAGAGVSAGTDFWTGSKNPVNWSDTEVKGWYMNLPEPGERLLTPMNFYDGSNIMTVQSRVPASGSGDLLDETCTAQSLGSKQYLTLINIMNGWPASVPLMDKNGDKSYSTADGGAMRMSLLPDSANFTKAEDTTLVTSTGINEKGQIIKRKNLLNLMPIQAVRPSWRQLQ</sequence>
<keyword evidence="7" id="KW-0732">Signal</keyword>
<comment type="similarity">
    <text evidence="2">Belongs to the PilY1 family.</text>
</comment>
<comment type="subcellular location">
    <subcellularLocation>
        <location evidence="1">Fimbrium</location>
    </subcellularLocation>
</comment>
<dbReference type="EMBL" id="CP071796">
    <property type="protein sequence ID" value="QTD44765.1"/>
    <property type="molecule type" value="Genomic_DNA"/>
</dbReference>
<proteinExistence type="inferred from homology"/>
<feature type="domain" description="PilY1 beta-propeller" evidence="8">
    <location>
        <begin position="659"/>
        <end position="1010"/>
    </location>
</feature>
<dbReference type="AlphaFoldDB" id="A0A975CE71"/>
<dbReference type="RefSeq" id="WP_208008328.1">
    <property type="nucleotide sequence ID" value="NZ_CP071796.1"/>
</dbReference>
<keyword evidence="4" id="KW-0479">Metal-binding</keyword>
<protein>
    <submittedName>
        <fullName evidence="9">Pilus assembly protein PilC</fullName>
    </submittedName>
</protein>
<dbReference type="SUPFAM" id="SSF50998">
    <property type="entry name" value="Quinoprotein alcohol dehydrogenase-like"/>
    <property type="match status" value="1"/>
</dbReference>
<dbReference type="Pfam" id="PF05567">
    <property type="entry name" value="T4P_PilY1"/>
    <property type="match status" value="1"/>
</dbReference>
<feature type="chain" id="PRO_5037100384" evidence="7">
    <location>
        <begin position="30"/>
        <end position="1229"/>
    </location>
</feature>
<keyword evidence="6" id="KW-0281">Fimbrium</keyword>
<evidence type="ECO:0000256" key="6">
    <source>
        <dbReference type="ARBA" id="ARBA00023263"/>
    </source>
</evidence>
<evidence type="ECO:0000313" key="9">
    <source>
        <dbReference type="EMBL" id="QTD44765.1"/>
    </source>
</evidence>
<gene>
    <name evidence="9" type="ORF">J1M35_17035</name>
</gene>
<dbReference type="Proteomes" id="UP000663903">
    <property type="component" value="Chromosome"/>
</dbReference>